<dbReference type="GO" id="GO:0000155">
    <property type="term" value="F:phosphorelay sensor kinase activity"/>
    <property type="evidence" value="ECO:0007669"/>
    <property type="project" value="TreeGrafter"/>
</dbReference>
<dbReference type="PANTHER" id="PTHR43547">
    <property type="entry name" value="TWO-COMPONENT HISTIDINE KINASE"/>
    <property type="match status" value="1"/>
</dbReference>
<dbReference type="Pfam" id="PF02518">
    <property type="entry name" value="HATPase_c"/>
    <property type="match status" value="1"/>
</dbReference>
<comment type="caution">
    <text evidence="2">Lacks conserved residue(s) required for the propagation of feature annotation.</text>
</comment>
<dbReference type="RefSeq" id="WP_171626301.1">
    <property type="nucleotide sequence ID" value="NZ_JABBPG010000004.1"/>
</dbReference>
<sequence>MTSATKNMTVLIVDPFEAFRAMISKVLQEFGEVTVIQSSHGNDALDKLAYHDVDLIIAEWQLSGLSGIEFLTQVRTNTRTANIPFLMTSSTIEQSHVVRAIQCGVSEFVVKPFSSKQLKSRIQSAFSRPIRAYQGEVEQDPEKSKDSQIQVLIVDDVADNIKVISDILRKDYKVRAALNGKKALQMCTIEPQPDIILLDIMMPEMDGLQVCEKLKSDPNTQHITVIFLTALEQTEHVVKGLSLGAVDYITKPANPAIVKSRVQAHCRNIHSNRLMRDQIDTMLENARLRDEFDNINQNELSKPIAHIKQAGDLLANHLRHPEQAKYYLNEIKLNCNQLQLQLESMSAICKIEKDNYALNPQPHTLSYVIDDVLENLANMLKQYKLSAHTSVDKNLQFFGERTLTYTLLIHLVKNAIEASSKRASININANQSDEHIVITIHNSDTVPQQVQAQFFEKFVSHGKPSHLGLGTYTARLLCEAQGGRLAFRTDQSLGTEVFVHLPKGK</sequence>
<feature type="domain" description="Response regulatory" evidence="4">
    <location>
        <begin position="9"/>
        <end position="126"/>
    </location>
</feature>
<organism evidence="5 6">
    <name type="scientific">Pseudoalteromonas caenipelagi</name>
    <dbReference type="NCBI Taxonomy" id="2726988"/>
    <lineage>
        <taxon>Bacteria</taxon>
        <taxon>Pseudomonadati</taxon>
        <taxon>Pseudomonadota</taxon>
        <taxon>Gammaproteobacteria</taxon>
        <taxon>Alteromonadales</taxon>
        <taxon>Pseudoalteromonadaceae</taxon>
        <taxon>Pseudoalteromonas</taxon>
    </lineage>
</organism>
<dbReference type="SMART" id="SM00448">
    <property type="entry name" value="REC"/>
    <property type="match status" value="2"/>
</dbReference>
<name>A0A849VC53_9GAMM</name>
<dbReference type="Proteomes" id="UP000586305">
    <property type="component" value="Unassembled WGS sequence"/>
</dbReference>
<evidence type="ECO:0000256" key="2">
    <source>
        <dbReference type="PROSITE-ProRule" id="PRU00169"/>
    </source>
</evidence>
<evidence type="ECO:0000259" key="4">
    <source>
        <dbReference type="PROSITE" id="PS50110"/>
    </source>
</evidence>
<dbReference type="InterPro" id="IPR005467">
    <property type="entry name" value="His_kinase_dom"/>
</dbReference>
<dbReference type="InterPro" id="IPR011006">
    <property type="entry name" value="CheY-like_superfamily"/>
</dbReference>
<reference evidence="5 6" key="1">
    <citation type="submission" date="2020-04" db="EMBL/GenBank/DDBJ databases">
        <title>Pseudoalteromonas caenipelagi sp. nov., isolated from a tidal flat.</title>
        <authorList>
            <person name="Park S."/>
            <person name="Yoon J.-H."/>
        </authorList>
    </citation>
    <scope>NUCLEOTIDE SEQUENCE [LARGE SCALE GENOMIC DNA]</scope>
    <source>
        <strain evidence="5 6">JBTF-M23</strain>
    </source>
</reference>
<proteinExistence type="predicted"/>
<dbReference type="CDD" id="cd19920">
    <property type="entry name" value="REC_PA4781-like"/>
    <property type="match status" value="1"/>
</dbReference>
<dbReference type="InterPro" id="IPR003594">
    <property type="entry name" value="HATPase_dom"/>
</dbReference>
<dbReference type="Gene3D" id="3.30.565.10">
    <property type="entry name" value="Histidine kinase-like ATPase, C-terminal domain"/>
    <property type="match status" value="1"/>
</dbReference>
<feature type="domain" description="Response regulatory" evidence="4">
    <location>
        <begin position="150"/>
        <end position="266"/>
    </location>
</feature>
<protein>
    <submittedName>
        <fullName evidence="5">Response regulator</fullName>
    </submittedName>
</protein>
<dbReference type="PROSITE" id="PS50109">
    <property type="entry name" value="HIS_KIN"/>
    <property type="match status" value="1"/>
</dbReference>
<keyword evidence="1 2" id="KW-0597">Phosphoprotein</keyword>
<feature type="modified residue" description="4-aspartylphosphate" evidence="2">
    <location>
        <position position="199"/>
    </location>
</feature>
<evidence type="ECO:0000259" key="3">
    <source>
        <dbReference type="PROSITE" id="PS50109"/>
    </source>
</evidence>
<dbReference type="InterPro" id="IPR036890">
    <property type="entry name" value="HATPase_C_sf"/>
</dbReference>
<keyword evidence="6" id="KW-1185">Reference proteome</keyword>
<feature type="domain" description="Histidine kinase" evidence="3">
    <location>
        <begin position="295"/>
        <end position="505"/>
    </location>
</feature>
<gene>
    <name evidence="5" type="ORF">HG263_11945</name>
</gene>
<dbReference type="EMBL" id="JABBPG010000004">
    <property type="protein sequence ID" value="NOU51239.1"/>
    <property type="molecule type" value="Genomic_DNA"/>
</dbReference>
<dbReference type="PANTHER" id="PTHR43547:SF2">
    <property type="entry name" value="HYBRID SIGNAL TRANSDUCTION HISTIDINE KINASE C"/>
    <property type="match status" value="1"/>
</dbReference>
<dbReference type="SUPFAM" id="SSF55874">
    <property type="entry name" value="ATPase domain of HSP90 chaperone/DNA topoisomerase II/histidine kinase"/>
    <property type="match status" value="1"/>
</dbReference>
<dbReference type="InterPro" id="IPR001789">
    <property type="entry name" value="Sig_transdc_resp-reg_receiver"/>
</dbReference>
<accession>A0A849VC53</accession>
<dbReference type="Pfam" id="PF00072">
    <property type="entry name" value="Response_reg"/>
    <property type="match status" value="2"/>
</dbReference>
<evidence type="ECO:0000313" key="6">
    <source>
        <dbReference type="Proteomes" id="UP000586305"/>
    </source>
</evidence>
<dbReference type="Gene3D" id="3.40.50.2300">
    <property type="match status" value="2"/>
</dbReference>
<comment type="caution">
    <text evidence="5">The sequence shown here is derived from an EMBL/GenBank/DDBJ whole genome shotgun (WGS) entry which is preliminary data.</text>
</comment>
<evidence type="ECO:0000256" key="1">
    <source>
        <dbReference type="ARBA" id="ARBA00022553"/>
    </source>
</evidence>
<dbReference type="SMART" id="SM00387">
    <property type="entry name" value="HATPase_c"/>
    <property type="match status" value="1"/>
</dbReference>
<dbReference type="SUPFAM" id="SSF52172">
    <property type="entry name" value="CheY-like"/>
    <property type="match status" value="2"/>
</dbReference>
<dbReference type="AlphaFoldDB" id="A0A849VC53"/>
<dbReference type="PROSITE" id="PS50110">
    <property type="entry name" value="RESPONSE_REGULATORY"/>
    <property type="match status" value="2"/>
</dbReference>
<evidence type="ECO:0000313" key="5">
    <source>
        <dbReference type="EMBL" id="NOU51239.1"/>
    </source>
</evidence>